<protein>
    <submittedName>
        <fullName evidence="2">Uncharacterized protein</fullName>
    </submittedName>
</protein>
<dbReference type="AlphaFoldDB" id="A0A8E2EGU3"/>
<evidence type="ECO:0000313" key="2">
    <source>
        <dbReference type="EMBL" id="OCK83588.1"/>
    </source>
</evidence>
<dbReference type="Proteomes" id="UP000250266">
    <property type="component" value="Unassembled WGS sequence"/>
</dbReference>
<proteinExistence type="predicted"/>
<evidence type="ECO:0000313" key="3">
    <source>
        <dbReference type="Proteomes" id="UP000250266"/>
    </source>
</evidence>
<sequence length="308" mass="34437">MTDAQKPFAFLHENIPVWYKNLTEIEEKVASKQDEIARVPVPVMPVLKKSGSTESIRPKDDIKSDAIGIICEEQEQQKQSTAARHYQLQIAKRKRKTTSLLSGHASGPTKYRSRTMIIVYYDSEVQKAFETLVRNIGTGRNLLRKGKMAARMEALAEMTSGNDDDDEGDDDPVLAKVGYRPRNGLPNFRSTRPRMGGGMGPTASEQFDIADKTLEKAQNLCERGAHQFLRDGDCRTELDGVRESLDEVLKLSETEVAKIKPAQKAEPVEIIQQTNVGQMLPKTMAIEVDDGDDDVDFALPPIRYTSRV</sequence>
<keyword evidence="3" id="KW-1185">Reference proteome</keyword>
<dbReference type="OrthoDB" id="3886346at2759"/>
<evidence type="ECO:0000256" key="1">
    <source>
        <dbReference type="SAM" id="MobiDB-lite"/>
    </source>
</evidence>
<reference evidence="2 3" key="1">
    <citation type="journal article" date="2016" name="Nat. Commun.">
        <title>Ectomycorrhizal ecology is imprinted in the genome of the dominant symbiotic fungus Cenococcum geophilum.</title>
        <authorList>
            <consortium name="DOE Joint Genome Institute"/>
            <person name="Peter M."/>
            <person name="Kohler A."/>
            <person name="Ohm R.A."/>
            <person name="Kuo A."/>
            <person name="Krutzmann J."/>
            <person name="Morin E."/>
            <person name="Arend M."/>
            <person name="Barry K.W."/>
            <person name="Binder M."/>
            <person name="Choi C."/>
            <person name="Clum A."/>
            <person name="Copeland A."/>
            <person name="Grisel N."/>
            <person name="Haridas S."/>
            <person name="Kipfer T."/>
            <person name="LaButti K."/>
            <person name="Lindquist E."/>
            <person name="Lipzen A."/>
            <person name="Maire R."/>
            <person name="Meier B."/>
            <person name="Mihaltcheva S."/>
            <person name="Molinier V."/>
            <person name="Murat C."/>
            <person name="Poggeler S."/>
            <person name="Quandt C.A."/>
            <person name="Sperisen C."/>
            <person name="Tritt A."/>
            <person name="Tisserant E."/>
            <person name="Crous P.W."/>
            <person name="Henrissat B."/>
            <person name="Nehls U."/>
            <person name="Egli S."/>
            <person name="Spatafora J.W."/>
            <person name="Grigoriev I.V."/>
            <person name="Martin F.M."/>
        </authorList>
    </citation>
    <scope>NUCLEOTIDE SEQUENCE [LARGE SCALE GENOMIC DNA]</scope>
    <source>
        <strain evidence="2 3">CBS 459.81</strain>
    </source>
</reference>
<name>A0A8E2EGU3_9PEZI</name>
<accession>A0A8E2EGU3</accession>
<dbReference type="EMBL" id="KV744857">
    <property type="protein sequence ID" value="OCK83588.1"/>
    <property type="molecule type" value="Genomic_DNA"/>
</dbReference>
<feature type="region of interest" description="Disordered" evidence="1">
    <location>
        <begin position="175"/>
        <end position="201"/>
    </location>
</feature>
<organism evidence="2 3">
    <name type="scientific">Lepidopterella palustris CBS 459.81</name>
    <dbReference type="NCBI Taxonomy" id="1314670"/>
    <lineage>
        <taxon>Eukaryota</taxon>
        <taxon>Fungi</taxon>
        <taxon>Dikarya</taxon>
        <taxon>Ascomycota</taxon>
        <taxon>Pezizomycotina</taxon>
        <taxon>Dothideomycetes</taxon>
        <taxon>Pleosporomycetidae</taxon>
        <taxon>Mytilinidiales</taxon>
        <taxon>Argynnaceae</taxon>
        <taxon>Lepidopterella</taxon>
    </lineage>
</organism>
<gene>
    <name evidence="2" type="ORF">K432DRAFT_290722</name>
</gene>